<evidence type="ECO:0008006" key="6">
    <source>
        <dbReference type="Google" id="ProtNLM"/>
    </source>
</evidence>
<dbReference type="NCBIfam" id="TIGR00229">
    <property type="entry name" value="sensory_box"/>
    <property type="match status" value="1"/>
</dbReference>
<dbReference type="OrthoDB" id="9798833at2"/>
<dbReference type="InterPro" id="IPR013655">
    <property type="entry name" value="PAS_fold_3"/>
</dbReference>
<dbReference type="GO" id="GO:0052621">
    <property type="term" value="F:diguanylate cyclase activity"/>
    <property type="evidence" value="ECO:0007669"/>
    <property type="project" value="TreeGrafter"/>
</dbReference>
<dbReference type="InterPro" id="IPR029787">
    <property type="entry name" value="Nucleotide_cyclase"/>
</dbReference>
<evidence type="ECO:0000259" key="3">
    <source>
        <dbReference type="PROSITE" id="PS50887"/>
    </source>
</evidence>
<keyword evidence="5" id="KW-1185">Reference proteome</keyword>
<dbReference type="InterPro" id="IPR043128">
    <property type="entry name" value="Rev_trsase/Diguanyl_cyclase"/>
</dbReference>
<dbReference type="Pfam" id="PF08447">
    <property type="entry name" value="PAS_3"/>
    <property type="match status" value="1"/>
</dbReference>
<feature type="domain" description="GGDEF" evidence="3">
    <location>
        <begin position="201"/>
        <end position="329"/>
    </location>
</feature>
<dbReference type="Gene3D" id="3.30.450.20">
    <property type="entry name" value="PAS domain"/>
    <property type="match status" value="1"/>
</dbReference>
<dbReference type="Gene3D" id="3.30.70.270">
    <property type="match status" value="1"/>
</dbReference>
<dbReference type="InterPro" id="IPR050469">
    <property type="entry name" value="Diguanylate_Cyclase"/>
</dbReference>
<protein>
    <recommendedName>
        <fullName evidence="6">Sensor domain-containing diguanylate cyclase</fullName>
    </recommendedName>
</protein>
<dbReference type="Pfam" id="PF00990">
    <property type="entry name" value="GGDEF"/>
    <property type="match status" value="1"/>
</dbReference>
<dbReference type="EMBL" id="NIBG01000016">
    <property type="protein sequence ID" value="PAB58360.1"/>
    <property type="molecule type" value="Genomic_DNA"/>
</dbReference>
<dbReference type="RefSeq" id="WP_095134662.1">
    <property type="nucleotide sequence ID" value="NZ_NIBG01000016.1"/>
</dbReference>
<dbReference type="CDD" id="cd00130">
    <property type="entry name" value="PAS"/>
    <property type="match status" value="1"/>
</dbReference>
<dbReference type="PANTHER" id="PTHR45138:SF9">
    <property type="entry name" value="DIGUANYLATE CYCLASE DGCM-RELATED"/>
    <property type="match status" value="1"/>
</dbReference>
<evidence type="ECO:0000259" key="2">
    <source>
        <dbReference type="PROSITE" id="PS50113"/>
    </source>
</evidence>
<dbReference type="InterPro" id="IPR000014">
    <property type="entry name" value="PAS"/>
</dbReference>
<dbReference type="CDD" id="cd01949">
    <property type="entry name" value="GGDEF"/>
    <property type="match status" value="1"/>
</dbReference>
<dbReference type="PANTHER" id="PTHR45138">
    <property type="entry name" value="REGULATORY COMPONENTS OF SENSORY TRANSDUCTION SYSTEM"/>
    <property type="match status" value="1"/>
</dbReference>
<keyword evidence="1" id="KW-0175">Coiled coil</keyword>
<dbReference type="SMART" id="SM00267">
    <property type="entry name" value="GGDEF"/>
    <property type="match status" value="1"/>
</dbReference>
<dbReference type="InterPro" id="IPR035965">
    <property type="entry name" value="PAS-like_dom_sf"/>
</dbReference>
<dbReference type="InterPro" id="IPR000700">
    <property type="entry name" value="PAS-assoc_C"/>
</dbReference>
<dbReference type="SUPFAM" id="SSF55785">
    <property type="entry name" value="PYP-like sensor domain (PAS domain)"/>
    <property type="match status" value="1"/>
</dbReference>
<dbReference type="Proteomes" id="UP000216024">
    <property type="component" value="Unassembled WGS sequence"/>
</dbReference>
<organism evidence="4 5">
    <name type="scientific">Anaeromicrobium sediminis</name>
    <dbReference type="NCBI Taxonomy" id="1478221"/>
    <lineage>
        <taxon>Bacteria</taxon>
        <taxon>Bacillati</taxon>
        <taxon>Bacillota</taxon>
        <taxon>Clostridia</taxon>
        <taxon>Peptostreptococcales</taxon>
        <taxon>Thermotaleaceae</taxon>
        <taxon>Anaeromicrobium</taxon>
    </lineage>
</organism>
<dbReference type="AlphaFoldDB" id="A0A267MHT0"/>
<feature type="domain" description="PAC" evidence="2">
    <location>
        <begin position="96"/>
        <end position="148"/>
    </location>
</feature>
<comment type="caution">
    <text evidence="4">The sequence shown here is derived from an EMBL/GenBank/DDBJ whole genome shotgun (WGS) entry which is preliminary data.</text>
</comment>
<dbReference type="InterPro" id="IPR001610">
    <property type="entry name" value="PAC"/>
</dbReference>
<proteinExistence type="predicted"/>
<dbReference type="SMART" id="SM00086">
    <property type="entry name" value="PAC"/>
    <property type="match status" value="1"/>
</dbReference>
<accession>A0A267MHT0</accession>
<evidence type="ECO:0000256" key="1">
    <source>
        <dbReference type="SAM" id="Coils"/>
    </source>
</evidence>
<dbReference type="PROSITE" id="PS50887">
    <property type="entry name" value="GGDEF"/>
    <property type="match status" value="1"/>
</dbReference>
<dbReference type="SUPFAM" id="SSF55073">
    <property type="entry name" value="Nucleotide cyclase"/>
    <property type="match status" value="1"/>
</dbReference>
<gene>
    <name evidence="4" type="ORF">CCE28_15595</name>
</gene>
<reference evidence="4 5" key="1">
    <citation type="submission" date="2017-06" db="EMBL/GenBank/DDBJ databases">
        <title>Draft genome sequence of anaerobic fermentative bacterium Anaeromicrobium sediminis DY2726D isolated from West Pacific Ocean sediments.</title>
        <authorList>
            <person name="Zeng X."/>
        </authorList>
    </citation>
    <scope>NUCLEOTIDE SEQUENCE [LARGE SCALE GENOMIC DNA]</scope>
    <source>
        <strain evidence="4 5">DY2726D</strain>
    </source>
</reference>
<sequence>MKREENYLKKELYNLVKENSKIFEFIQSGSLDGIWYWDLENIENEWMSPRLWETLGFDPKEKKHLTSEWQDLIHPEDLKTALNNFEKHCKDPNHLYDQIVRYKHKNGSTVWIRCRGIVIRDENFKPIRMLGAHTDITQIKKLQLELEKQNKELLKKQKEIEELNKELEKEATIDVLTALLNRRAINRILEFEKNKSYRSITTFTILIIDINSFKKINDSYGHLAGDEVLINFSRNLKSILRRQDVVSRWGGDEFLVLLPETNENQARVVVAKINDESKNWTLKHRGENISYSISIGIAEYLKDEEIDDLIKRGDQSLYKEKALFHQNDE</sequence>
<dbReference type="InterPro" id="IPR000160">
    <property type="entry name" value="GGDEF_dom"/>
</dbReference>
<dbReference type="PROSITE" id="PS50113">
    <property type="entry name" value="PAC"/>
    <property type="match status" value="1"/>
</dbReference>
<evidence type="ECO:0000313" key="5">
    <source>
        <dbReference type="Proteomes" id="UP000216024"/>
    </source>
</evidence>
<name>A0A267MHT0_9FIRM</name>
<dbReference type="FunFam" id="3.30.70.270:FF:000001">
    <property type="entry name" value="Diguanylate cyclase domain protein"/>
    <property type="match status" value="1"/>
</dbReference>
<evidence type="ECO:0000313" key="4">
    <source>
        <dbReference type="EMBL" id="PAB58360.1"/>
    </source>
</evidence>
<dbReference type="NCBIfam" id="TIGR00254">
    <property type="entry name" value="GGDEF"/>
    <property type="match status" value="1"/>
</dbReference>
<feature type="coiled-coil region" evidence="1">
    <location>
        <begin position="136"/>
        <end position="173"/>
    </location>
</feature>